<comment type="caution">
    <text evidence="2">The sequence shown here is derived from an EMBL/GenBank/DDBJ whole genome shotgun (WGS) entry which is preliminary data.</text>
</comment>
<accession>A0AAN6Q461</accession>
<proteinExistence type="predicted"/>
<feature type="region of interest" description="Disordered" evidence="1">
    <location>
        <begin position="1"/>
        <end position="101"/>
    </location>
</feature>
<evidence type="ECO:0000313" key="3">
    <source>
        <dbReference type="Proteomes" id="UP001305647"/>
    </source>
</evidence>
<evidence type="ECO:0000313" key="2">
    <source>
        <dbReference type="EMBL" id="KAK4100651.1"/>
    </source>
</evidence>
<sequence>MCIQLHSCMRASSSSGSAKITQDGKKREKTKKARDSKKPERYQPPRVRSRDPFHHPTSKISLSLSQRNSTRDQVTTKHQTNPIAHHPFHIPYTGSKQPPDP</sequence>
<organism evidence="2 3">
    <name type="scientific">Parathielavia hyrcaniae</name>
    <dbReference type="NCBI Taxonomy" id="113614"/>
    <lineage>
        <taxon>Eukaryota</taxon>
        <taxon>Fungi</taxon>
        <taxon>Dikarya</taxon>
        <taxon>Ascomycota</taxon>
        <taxon>Pezizomycotina</taxon>
        <taxon>Sordariomycetes</taxon>
        <taxon>Sordariomycetidae</taxon>
        <taxon>Sordariales</taxon>
        <taxon>Chaetomiaceae</taxon>
        <taxon>Parathielavia</taxon>
    </lineage>
</organism>
<reference evidence="2" key="2">
    <citation type="submission" date="2023-05" db="EMBL/GenBank/DDBJ databases">
        <authorList>
            <consortium name="Lawrence Berkeley National Laboratory"/>
            <person name="Steindorff A."/>
            <person name="Hensen N."/>
            <person name="Bonometti L."/>
            <person name="Westerberg I."/>
            <person name="Brannstrom I.O."/>
            <person name="Guillou S."/>
            <person name="Cros-Aarteil S."/>
            <person name="Calhoun S."/>
            <person name="Haridas S."/>
            <person name="Kuo A."/>
            <person name="Mondo S."/>
            <person name="Pangilinan J."/>
            <person name="Riley R."/>
            <person name="Labutti K."/>
            <person name="Andreopoulos B."/>
            <person name="Lipzen A."/>
            <person name="Chen C."/>
            <person name="Yanf M."/>
            <person name="Daum C."/>
            <person name="Ng V."/>
            <person name="Clum A."/>
            <person name="Ohm R."/>
            <person name="Martin F."/>
            <person name="Silar P."/>
            <person name="Natvig D."/>
            <person name="Lalanne C."/>
            <person name="Gautier V."/>
            <person name="Ament-Velasquez S.L."/>
            <person name="Kruys A."/>
            <person name="Hutchinson M.I."/>
            <person name="Powell A.J."/>
            <person name="Barry K."/>
            <person name="Miller A.N."/>
            <person name="Grigoriev I.V."/>
            <person name="Debuchy R."/>
            <person name="Gladieux P."/>
            <person name="Thoren M.H."/>
            <person name="Johannesson H."/>
        </authorList>
    </citation>
    <scope>NUCLEOTIDE SEQUENCE</scope>
    <source>
        <strain evidence="2">CBS 757.83</strain>
    </source>
</reference>
<protein>
    <submittedName>
        <fullName evidence="2">Uncharacterized protein</fullName>
    </submittedName>
</protein>
<feature type="compositionally biased region" description="Polar residues" evidence="1">
    <location>
        <begin position="58"/>
        <end position="82"/>
    </location>
</feature>
<evidence type="ECO:0000256" key="1">
    <source>
        <dbReference type="SAM" id="MobiDB-lite"/>
    </source>
</evidence>
<dbReference type="AlphaFoldDB" id="A0AAN6Q461"/>
<keyword evidence="3" id="KW-1185">Reference proteome</keyword>
<dbReference type="EMBL" id="MU863639">
    <property type="protein sequence ID" value="KAK4100651.1"/>
    <property type="molecule type" value="Genomic_DNA"/>
</dbReference>
<dbReference type="Proteomes" id="UP001305647">
    <property type="component" value="Unassembled WGS sequence"/>
</dbReference>
<reference evidence="2" key="1">
    <citation type="journal article" date="2023" name="Mol. Phylogenet. Evol.">
        <title>Genome-scale phylogeny and comparative genomics of the fungal order Sordariales.</title>
        <authorList>
            <person name="Hensen N."/>
            <person name="Bonometti L."/>
            <person name="Westerberg I."/>
            <person name="Brannstrom I.O."/>
            <person name="Guillou S."/>
            <person name="Cros-Aarteil S."/>
            <person name="Calhoun S."/>
            <person name="Haridas S."/>
            <person name="Kuo A."/>
            <person name="Mondo S."/>
            <person name="Pangilinan J."/>
            <person name="Riley R."/>
            <person name="LaButti K."/>
            <person name="Andreopoulos B."/>
            <person name="Lipzen A."/>
            <person name="Chen C."/>
            <person name="Yan M."/>
            <person name="Daum C."/>
            <person name="Ng V."/>
            <person name="Clum A."/>
            <person name="Steindorff A."/>
            <person name="Ohm R.A."/>
            <person name="Martin F."/>
            <person name="Silar P."/>
            <person name="Natvig D.O."/>
            <person name="Lalanne C."/>
            <person name="Gautier V."/>
            <person name="Ament-Velasquez S.L."/>
            <person name="Kruys A."/>
            <person name="Hutchinson M.I."/>
            <person name="Powell A.J."/>
            <person name="Barry K."/>
            <person name="Miller A.N."/>
            <person name="Grigoriev I.V."/>
            <person name="Debuchy R."/>
            <person name="Gladieux P."/>
            <person name="Hiltunen Thoren M."/>
            <person name="Johannesson H."/>
        </authorList>
    </citation>
    <scope>NUCLEOTIDE SEQUENCE</scope>
    <source>
        <strain evidence="2">CBS 757.83</strain>
    </source>
</reference>
<gene>
    <name evidence="2" type="ORF">N658DRAFT_91964</name>
</gene>
<feature type="compositionally biased region" description="Basic and acidic residues" evidence="1">
    <location>
        <begin position="36"/>
        <end position="54"/>
    </location>
</feature>
<name>A0AAN6Q461_9PEZI</name>